<name>A0A1M5A5L3_9BACT</name>
<dbReference type="EMBL" id="FQVB01000013">
    <property type="protein sequence ID" value="SHF25609.1"/>
    <property type="molecule type" value="Genomic_DNA"/>
</dbReference>
<protein>
    <submittedName>
        <fullName evidence="1">Uncharacterized protein</fullName>
    </submittedName>
</protein>
<dbReference type="AlphaFoldDB" id="A0A1M5A5L3"/>
<gene>
    <name evidence="1" type="ORF">SAMN02745206_01643</name>
</gene>
<proteinExistence type="predicted"/>
<organism evidence="1 2">
    <name type="scientific">Desulfacinum infernum DSM 9756</name>
    <dbReference type="NCBI Taxonomy" id="1121391"/>
    <lineage>
        <taxon>Bacteria</taxon>
        <taxon>Pseudomonadati</taxon>
        <taxon>Thermodesulfobacteriota</taxon>
        <taxon>Syntrophobacteria</taxon>
        <taxon>Syntrophobacterales</taxon>
        <taxon>Syntrophobacteraceae</taxon>
        <taxon>Desulfacinum</taxon>
    </lineage>
</organism>
<reference evidence="2" key="1">
    <citation type="submission" date="2016-11" db="EMBL/GenBank/DDBJ databases">
        <authorList>
            <person name="Varghese N."/>
            <person name="Submissions S."/>
        </authorList>
    </citation>
    <scope>NUCLEOTIDE SEQUENCE [LARGE SCALE GENOMIC DNA]</scope>
    <source>
        <strain evidence="2">DSM 9756</strain>
    </source>
</reference>
<sequence>MPGITGFLVAQPFRAAEESADFGRIFRCSLSLHRVTMAPPAGLKPRGYEEIRNFPAL</sequence>
<dbReference type="Proteomes" id="UP000184076">
    <property type="component" value="Unassembled WGS sequence"/>
</dbReference>
<accession>A0A1M5A5L3</accession>
<evidence type="ECO:0000313" key="2">
    <source>
        <dbReference type="Proteomes" id="UP000184076"/>
    </source>
</evidence>
<keyword evidence="2" id="KW-1185">Reference proteome</keyword>
<evidence type="ECO:0000313" key="1">
    <source>
        <dbReference type="EMBL" id="SHF25609.1"/>
    </source>
</evidence>